<evidence type="ECO:0000313" key="2">
    <source>
        <dbReference type="EMBL" id="TNN61898.1"/>
    </source>
</evidence>
<accession>A0A4Z2H7I7</accession>
<reference evidence="2 3" key="1">
    <citation type="submission" date="2019-03" db="EMBL/GenBank/DDBJ databases">
        <title>First draft genome of Liparis tanakae, snailfish: a comprehensive survey of snailfish specific genes.</title>
        <authorList>
            <person name="Kim W."/>
            <person name="Song I."/>
            <person name="Jeong J.-H."/>
            <person name="Kim D."/>
            <person name="Kim S."/>
            <person name="Ryu S."/>
            <person name="Song J.Y."/>
            <person name="Lee S.K."/>
        </authorList>
    </citation>
    <scope>NUCLEOTIDE SEQUENCE [LARGE SCALE GENOMIC DNA]</scope>
    <source>
        <tissue evidence="2">Muscle</tissue>
    </source>
</reference>
<proteinExistence type="predicted"/>
<organism evidence="2 3">
    <name type="scientific">Liparis tanakae</name>
    <name type="common">Tanaka's snailfish</name>
    <dbReference type="NCBI Taxonomy" id="230148"/>
    <lineage>
        <taxon>Eukaryota</taxon>
        <taxon>Metazoa</taxon>
        <taxon>Chordata</taxon>
        <taxon>Craniata</taxon>
        <taxon>Vertebrata</taxon>
        <taxon>Euteleostomi</taxon>
        <taxon>Actinopterygii</taxon>
        <taxon>Neopterygii</taxon>
        <taxon>Teleostei</taxon>
        <taxon>Neoteleostei</taxon>
        <taxon>Acanthomorphata</taxon>
        <taxon>Eupercaria</taxon>
        <taxon>Perciformes</taxon>
        <taxon>Cottioidei</taxon>
        <taxon>Cottales</taxon>
        <taxon>Liparidae</taxon>
        <taxon>Liparis</taxon>
    </lineage>
</organism>
<feature type="region of interest" description="Disordered" evidence="1">
    <location>
        <begin position="158"/>
        <end position="194"/>
    </location>
</feature>
<comment type="caution">
    <text evidence="2">The sequence shown here is derived from an EMBL/GenBank/DDBJ whole genome shotgun (WGS) entry which is preliminary data.</text>
</comment>
<evidence type="ECO:0000256" key="1">
    <source>
        <dbReference type="SAM" id="MobiDB-lite"/>
    </source>
</evidence>
<protein>
    <submittedName>
        <fullName evidence="2">Uncharacterized protein</fullName>
    </submittedName>
</protein>
<dbReference type="AlphaFoldDB" id="A0A4Z2H7I7"/>
<name>A0A4Z2H7I7_9TELE</name>
<evidence type="ECO:0000313" key="3">
    <source>
        <dbReference type="Proteomes" id="UP000314294"/>
    </source>
</evidence>
<dbReference type="Proteomes" id="UP000314294">
    <property type="component" value="Unassembled WGS sequence"/>
</dbReference>
<sequence>MLSRLSVRTSEHSLALETGDKVPGRRIWFPLLQPNTALWWKEEKKNLHLVAMETSVHPGYGPRRCPTLHRQSESAWHVVCSSEEAGGLLPAVQQRLASPRLPLTVASIATGMDRRVSEGFAANRKEVPRDSCAALESGPVTLRDFEETGRDDITKFLPGHCDAAEPSSSSTQRRTRASREGHLRSSKRHNVEPGGGARYMCRSWLMCERVSPRPRSSTALLHAAPNS</sequence>
<gene>
    <name evidence="2" type="ORF">EYF80_027914</name>
</gene>
<keyword evidence="3" id="KW-1185">Reference proteome</keyword>
<dbReference type="EMBL" id="SRLO01000306">
    <property type="protein sequence ID" value="TNN61898.1"/>
    <property type="molecule type" value="Genomic_DNA"/>
</dbReference>